<dbReference type="AlphaFoldDB" id="A0A319DKH2"/>
<comment type="cofactor">
    <cofactor evidence="1">
        <name>pyridoxal 5'-phosphate</name>
        <dbReference type="ChEBI" id="CHEBI:597326"/>
    </cofactor>
</comment>
<dbReference type="GO" id="GO:0004084">
    <property type="term" value="F:branched-chain-amino-acid transaminase activity"/>
    <property type="evidence" value="ECO:0007669"/>
    <property type="project" value="InterPro"/>
</dbReference>
<dbReference type="Gene3D" id="3.30.470.10">
    <property type="match status" value="1"/>
</dbReference>
<evidence type="ECO:0000313" key="7">
    <source>
        <dbReference type="EMBL" id="PYH98065.1"/>
    </source>
</evidence>
<organism evidence="7 8">
    <name type="scientific">Aspergillus ellipticus CBS 707.79</name>
    <dbReference type="NCBI Taxonomy" id="1448320"/>
    <lineage>
        <taxon>Eukaryota</taxon>
        <taxon>Fungi</taxon>
        <taxon>Dikarya</taxon>
        <taxon>Ascomycota</taxon>
        <taxon>Pezizomycotina</taxon>
        <taxon>Eurotiomycetes</taxon>
        <taxon>Eurotiomycetidae</taxon>
        <taxon>Eurotiales</taxon>
        <taxon>Aspergillaceae</taxon>
        <taxon>Aspergillus</taxon>
        <taxon>Aspergillus subgen. Circumdati</taxon>
    </lineage>
</organism>
<dbReference type="STRING" id="1448320.A0A319DKH2"/>
<dbReference type="Proteomes" id="UP000247810">
    <property type="component" value="Unassembled WGS sequence"/>
</dbReference>
<dbReference type="InterPro" id="IPR001544">
    <property type="entry name" value="Aminotrans_IV"/>
</dbReference>
<keyword evidence="4 7" id="KW-0808">Transferase</keyword>
<proteinExistence type="inferred from homology"/>
<dbReference type="SUPFAM" id="SSF56752">
    <property type="entry name" value="D-aminoacid aminotransferase-like PLP-dependent enzymes"/>
    <property type="match status" value="1"/>
</dbReference>
<name>A0A319DKH2_9EURO</name>
<feature type="modified residue" description="N6-(pyridoxal phosphate)lysine" evidence="6">
    <location>
        <position position="190"/>
    </location>
</feature>
<protein>
    <submittedName>
        <fullName evidence="7">Branched-chain-amino-acid aminotransferase</fullName>
    </submittedName>
</protein>
<dbReference type="InterPro" id="IPR043132">
    <property type="entry name" value="BCAT-like_C"/>
</dbReference>
<gene>
    <name evidence="7" type="ORF">BO71DRAFT_395545</name>
</gene>
<evidence type="ECO:0000256" key="3">
    <source>
        <dbReference type="ARBA" id="ARBA00022576"/>
    </source>
</evidence>
<dbReference type="InterPro" id="IPR033939">
    <property type="entry name" value="BCAT_family"/>
</dbReference>
<dbReference type="InterPro" id="IPR036038">
    <property type="entry name" value="Aminotransferase-like"/>
</dbReference>
<dbReference type="GO" id="GO:0009081">
    <property type="term" value="P:branched-chain amino acid metabolic process"/>
    <property type="evidence" value="ECO:0007669"/>
    <property type="project" value="InterPro"/>
</dbReference>
<dbReference type="PANTHER" id="PTHR42825:SF2">
    <property type="entry name" value="BRANCHED-CHAIN-AMINO-ACID AMINOTRANSFERASE 3, CHLOROPLASTIC-RELATED"/>
    <property type="match status" value="1"/>
</dbReference>
<evidence type="ECO:0000256" key="5">
    <source>
        <dbReference type="ARBA" id="ARBA00022898"/>
    </source>
</evidence>
<evidence type="ECO:0000256" key="1">
    <source>
        <dbReference type="ARBA" id="ARBA00001933"/>
    </source>
</evidence>
<evidence type="ECO:0000256" key="6">
    <source>
        <dbReference type="PIRSR" id="PIRSR006468-1"/>
    </source>
</evidence>
<evidence type="ECO:0000256" key="4">
    <source>
        <dbReference type="ARBA" id="ARBA00022679"/>
    </source>
</evidence>
<dbReference type="PIRSF" id="PIRSF006468">
    <property type="entry name" value="BCAT1"/>
    <property type="match status" value="1"/>
</dbReference>
<keyword evidence="5" id="KW-0663">Pyridoxal phosphate</keyword>
<dbReference type="InterPro" id="IPR005786">
    <property type="entry name" value="B_amino_transII"/>
</dbReference>
<dbReference type="PANTHER" id="PTHR42825">
    <property type="entry name" value="AMINO ACID AMINOTRANSFERASE"/>
    <property type="match status" value="1"/>
</dbReference>
<accession>A0A319DKH2</accession>
<dbReference type="EMBL" id="KZ825815">
    <property type="protein sequence ID" value="PYH98065.1"/>
    <property type="molecule type" value="Genomic_DNA"/>
</dbReference>
<comment type="similarity">
    <text evidence="2">Belongs to the class-IV pyridoxal-phosphate-dependent aminotransferase family.</text>
</comment>
<evidence type="ECO:0000256" key="2">
    <source>
        <dbReference type="ARBA" id="ARBA00009320"/>
    </source>
</evidence>
<reference evidence="7 8" key="1">
    <citation type="submission" date="2018-02" db="EMBL/GenBank/DDBJ databases">
        <title>The genomes of Aspergillus section Nigri reveals drivers in fungal speciation.</title>
        <authorList>
            <consortium name="DOE Joint Genome Institute"/>
            <person name="Vesth T.C."/>
            <person name="Nybo J."/>
            <person name="Theobald S."/>
            <person name="Brandl J."/>
            <person name="Frisvad J.C."/>
            <person name="Nielsen K.F."/>
            <person name="Lyhne E.K."/>
            <person name="Kogle M.E."/>
            <person name="Kuo A."/>
            <person name="Riley R."/>
            <person name="Clum A."/>
            <person name="Nolan M."/>
            <person name="Lipzen A."/>
            <person name="Salamov A."/>
            <person name="Henrissat B."/>
            <person name="Wiebenga A."/>
            <person name="De vries R.P."/>
            <person name="Grigoriev I.V."/>
            <person name="Mortensen U.H."/>
            <person name="Andersen M.R."/>
            <person name="Baker S.E."/>
        </authorList>
    </citation>
    <scope>NUCLEOTIDE SEQUENCE [LARGE SCALE GENOMIC DNA]</scope>
    <source>
        <strain evidence="7 8">CBS 707.79</strain>
    </source>
</reference>
<dbReference type="InterPro" id="IPR043131">
    <property type="entry name" value="BCAT-like_N"/>
</dbReference>
<dbReference type="CDD" id="cd01557">
    <property type="entry name" value="BCAT_beta_family"/>
    <property type="match status" value="1"/>
</dbReference>
<sequence>MTYAPPAADIDWSKLGLAVTDIVNGHIECKFDPETKTWQAPTFVRDPYLRIHGLAPALNYGQQIYEGLKATRNASEEILLFRPTKHSTRMAHSASVVSIPPVPEALFMDAVRLAVSENAAFVPPHSTNAALYIRPLAFGTGGHFALTPPRDYLFCVYVQPFGTYHGTGAADAIVIEEFDRAAPRGTGNAKVGGNYAPVMKYTDKARAEGFPLTLHLDSRTQTEIDEFSTSSFIGVVKGEDGVKLVVPDSESVIESVTSDSVQGIARSLGWGVEKRSIPWTTLGEFTEVMAAGTAAAVVPIRSITRRSTGEKLEFESGLLCVELLTRLRAIQRGDVGEFAHWVEAVKAPETVYEKYRETVEVADKVANGTINGANGVAKVVANGLSKVPNGVSNGVSNGVANGVHAE</sequence>
<keyword evidence="3 7" id="KW-0032">Aminotransferase</keyword>
<dbReference type="Gene3D" id="3.20.10.10">
    <property type="entry name" value="D-amino Acid Aminotransferase, subunit A, domain 2"/>
    <property type="match status" value="1"/>
</dbReference>
<evidence type="ECO:0000313" key="8">
    <source>
        <dbReference type="Proteomes" id="UP000247810"/>
    </source>
</evidence>
<keyword evidence="8" id="KW-1185">Reference proteome</keyword>
<dbReference type="Pfam" id="PF01063">
    <property type="entry name" value="Aminotran_4"/>
    <property type="match status" value="1"/>
</dbReference>
<dbReference type="OrthoDB" id="409992at2759"/>
<dbReference type="VEuPathDB" id="FungiDB:BO71DRAFT_395545"/>